<dbReference type="STRING" id="244447.ENSCSEP00000006004"/>
<keyword evidence="4" id="KW-0805">Transcription regulation</keyword>
<protein>
    <submittedName>
        <fullName evidence="11">Lymphoid enhancer-binding factor 1-like</fullName>
    </submittedName>
</protein>
<dbReference type="FunFam" id="1.10.30.10:FF:000001">
    <property type="entry name" value="transcription factor 7 isoform X2"/>
    <property type="match status" value="1"/>
</dbReference>
<dbReference type="Ensembl" id="ENSCSET00000006070.1">
    <property type="protein sequence ID" value="ENSCSEP00000006004.1"/>
    <property type="gene ID" value="ENSCSEG00000003876.1"/>
</dbReference>
<dbReference type="KEGG" id="csem:103384774"/>
<dbReference type="InterPro" id="IPR009071">
    <property type="entry name" value="HMG_box_dom"/>
</dbReference>
<dbReference type="Proteomes" id="UP000265120">
    <property type="component" value="Chromosome 10"/>
</dbReference>
<dbReference type="Ensembl" id="ENSCSET00000006071.1">
    <property type="protein sequence ID" value="ENSCSEP00000006006.1"/>
    <property type="gene ID" value="ENSCSEG00000003876.1"/>
</dbReference>
<dbReference type="RefSeq" id="XP_008316655.1">
    <property type="nucleotide sequence ID" value="XM_008318433.2"/>
</dbReference>
<dbReference type="SMART" id="SM00398">
    <property type="entry name" value="HMG"/>
    <property type="match status" value="1"/>
</dbReference>
<keyword evidence="8 9" id="KW-0539">Nucleus</keyword>
<keyword evidence="7" id="KW-0804">Transcription</keyword>
<dbReference type="InterPro" id="IPR024940">
    <property type="entry name" value="TCF/LEF"/>
</dbReference>
<dbReference type="PROSITE" id="PS50118">
    <property type="entry name" value="HMG_BOX_2"/>
    <property type="match status" value="1"/>
</dbReference>
<evidence type="ECO:0000256" key="2">
    <source>
        <dbReference type="ARBA" id="ARBA00006569"/>
    </source>
</evidence>
<dbReference type="RefSeq" id="XP_008316658.1">
    <property type="nucleotide sequence ID" value="XM_008318436.3"/>
</dbReference>
<feature type="DNA-binding region" description="HMG box" evidence="9">
    <location>
        <begin position="200"/>
        <end position="268"/>
    </location>
</feature>
<evidence type="ECO:0000256" key="1">
    <source>
        <dbReference type="ARBA" id="ARBA00004123"/>
    </source>
</evidence>
<evidence type="ECO:0000256" key="4">
    <source>
        <dbReference type="ARBA" id="ARBA00023015"/>
    </source>
</evidence>
<dbReference type="GO" id="GO:0000981">
    <property type="term" value="F:DNA-binding transcription factor activity, RNA polymerase II-specific"/>
    <property type="evidence" value="ECO:0007669"/>
    <property type="project" value="TreeGrafter"/>
</dbReference>
<dbReference type="GO" id="GO:0000978">
    <property type="term" value="F:RNA polymerase II cis-regulatory region sequence-specific DNA binding"/>
    <property type="evidence" value="ECO:0007669"/>
    <property type="project" value="TreeGrafter"/>
</dbReference>
<dbReference type="GO" id="GO:1990907">
    <property type="term" value="C:beta-catenin-TCF complex"/>
    <property type="evidence" value="ECO:0007669"/>
    <property type="project" value="TreeGrafter"/>
</dbReference>
<evidence type="ECO:0000259" key="10">
    <source>
        <dbReference type="PROSITE" id="PS50118"/>
    </source>
</evidence>
<dbReference type="Ensembl" id="ENSCSET00000006075.1">
    <property type="protein sequence ID" value="ENSCSEP00000006010.1"/>
    <property type="gene ID" value="ENSCSEG00000003876.1"/>
</dbReference>
<evidence type="ECO:0000313" key="11">
    <source>
        <dbReference type="Ensembl" id="ENSCSEP00000006004.1"/>
    </source>
</evidence>
<feature type="domain" description="HMG box" evidence="10">
    <location>
        <begin position="200"/>
        <end position="268"/>
    </location>
</feature>
<dbReference type="SUPFAM" id="SSF47095">
    <property type="entry name" value="HMG-box"/>
    <property type="match status" value="1"/>
</dbReference>
<evidence type="ECO:0000256" key="7">
    <source>
        <dbReference type="ARBA" id="ARBA00023163"/>
    </source>
</evidence>
<reference evidence="11" key="2">
    <citation type="submission" date="2025-05" db="UniProtKB">
        <authorList>
            <consortium name="Ensembl"/>
        </authorList>
    </citation>
    <scope>IDENTIFICATION</scope>
</reference>
<keyword evidence="6" id="KW-0010">Activator</keyword>
<reference evidence="11 12" key="1">
    <citation type="journal article" date="2014" name="Nat. Genet.">
        <title>Whole-genome sequence of a flatfish provides insights into ZW sex chromosome evolution and adaptation to a benthic lifestyle.</title>
        <authorList>
            <person name="Chen S."/>
            <person name="Zhang G."/>
            <person name="Shao C."/>
            <person name="Huang Q."/>
            <person name="Liu G."/>
            <person name="Zhang P."/>
            <person name="Song W."/>
            <person name="An N."/>
            <person name="Chalopin D."/>
            <person name="Volff J.N."/>
            <person name="Hong Y."/>
            <person name="Li Q."/>
            <person name="Sha Z."/>
            <person name="Zhou H."/>
            <person name="Xie M."/>
            <person name="Yu Q."/>
            <person name="Liu Y."/>
            <person name="Xiang H."/>
            <person name="Wang N."/>
            <person name="Wu K."/>
            <person name="Yang C."/>
            <person name="Zhou Q."/>
            <person name="Liao X."/>
            <person name="Yang L."/>
            <person name="Hu Q."/>
            <person name="Zhang J."/>
            <person name="Meng L."/>
            <person name="Jin L."/>
            <person name="Tian Y."/>
            <person name="Lian J."/>
            <person name="Yang J."/>
            <person name="Miao G."/>
            <person name="Liu S."/>
            <person name="Liang Z."/>
            <person name="Yan F."/>
            <person name="Li Y."/>
            <person name="Sun B."/>
            <person name="Zhang H."/>
            <person name="Zhang J."/>
            <person name="Zhu Y."/>
            <person name="Du M."/>
            <person name="Zhao Y."/>
            <person name="Schartl M."/>
            <person name="Tang Q."/>
            <person name="Wang J."/>
        </authorList>
    </citation>
    <scope>NUCLEOTIDE SEQUENCE</scope>
</reference>
<dbReference type="Gene3D" id="1.10.30.10">
    <property type="entry name" value="High mobility group box domain"/>
    <property type="match status" value="1"/>
</dbReference>
<sequence length="296" mass="33825">MDLSTVFQCVIDQINAEDMLDTAHAVLNEVMVASPNHAPPPSFPTPDFRCDTHSQPVDDMSGGYDGYVTLETVSLNYDQQLTTEPMLPCVEQHGANNYYLDAMEHDMYSQGQYFPYQWPDYDTTPTALSAPPDPDLQFMTLPHVLDQNLMPAGIVNGEVVYEMPEVSSLPPMEPASAQNISISSTRKKRYGQQDKNHPYVKKPPNAFMLYMKDQRASVVSELASSDNALVNTILGQRWRSLPSKDQAKYYKEAEKLRKLHAEKYPWWSPRDNYGKKRKRIRRKYPTISDEEYEDGI</sequence>
<comment type="subcellular location">
    <subcellularLocation>
        <location evidence="1">Nucleus</location>
    </subcellularLocation>
</comment>
<dbReference type="OrthoDB" id="8858797at2759"/>
<comment type="similarity">
    <text evidence="2">Belongs to the TCF/LEF family.</text>
</comment>
<keyword evidence="3" id="KW-0879">Wnt signaling pathway</keyword>
<dbReference type="RefSeq" id="XP_008316657.1">
    <property type="nucleotide sequence ID" value="XM_008318435.3"/>
</dbReference>
<evidence type="ECO:0000256" key="5">
    <source>
        <dbReference type="ARBA" id="ARBA00023125"/>
    </source>
</evidence>
<name>A0A3P8UW09_CYNSE</name>
<evidence type="ECO:0000256" key="3">
    <source>
        <dbReference type="ARBA" id="ARBA00022687"/>
    </source>
</evidence>
<dbReference type="GeneTree" id="ENSGT00940000155535"/>
<evidence type="ECO:0000256" key="6">
    <source>
        <dbReference type="ARBA" id="ARBA00023159"/>
    </source>
</evidence>
<proteinExistence type="inferred from homology"/>
<dbReference type="PANTHER" id="PTHR10373:SF38">
    <property type="entry name" value="PROTEIN PANGOLIN, ISOFORM J"/>
    <property type="match status" value="1"/>
</dbReference>
<evidence type="ECO:0000256" key="9">
    <source>
        <dbReference type="PROSITE-ProRule" id="PRU00267"/>
    </source>
</evidence>
<dbReference type="AlphaFoldDB" id="A0A3P8UW09"/>
<dbReference type="Pfam" id="PF00505">
    <property type="entry name" value="HMG_box"/>
    <property type="match status" value="1"/>
</dbReference>
<organism evidence="11 12">
    <name type="scientific">Cynoglossus semilaevis</name>
    <name type="common">Tongue sole</name>
    <dbReference type="NCBI Taxonomy" id="244447"/>
    <lineage>
        <taxon>Eukaryota</taxon>
        <taxon>Metazoa</taxon>
        <taxon>Chordata</taxon>
        <taxon>Craniata</taxon>
        <taxon>Vertebrata</taxon>
        <taxon>Euteleostomi</taxon>
        <taxon>Actinopterygii</taxon>
        <taxon>Neopterygii</taxon>
        <taxon>Teleostei</taxon>
        <taxon>Neoteleostei</taxon>
        <taxon>Acanthomorphata</taxon>
        <taxon>Carangaria</taxon>
        <taxon>Pleuronectiformes</taxon>
        <taxon>Pleuronectoidei</taxon>
        <taxon>Cynoglossidae</taxon>
        <taxon>Cynoglossinae</taxon>
        <taxon>Cynoglossus</taxon>
    </lineage>
</organism>
<evidence type="ECO:0000256" key="8">
    <source>
        <dbReference type="ARBA" id="ARBA00023242"/>
    </source>
</evidence>
<dbReference type="GO" id="GO:0000785">
    <property type="term" value="C:chromatin"/>
    <property type="evidence" value="ECO:0007669"/>
    <property type="project" value="TreeGrafter"/>
</dbReference>
<dbReference type="PANTHER" id="PTHR10373">
    <property type="entry name" value="TRANSCRIPTION FACTOR 7 FAMILY MEMBER"/>
    <property type="match status" value="1"/>
</dbReference>
<dbReference type="GO" id="GO:0060070">
    <property type="term" value="P:canonical Wnt signaling pathway"/>
    <property type="evidence" value="ECO:0007669"/>
    <property type="project" value="TreeGrafter"/>
</dbReference>
<accession>A0A3P8UW09</accession>
<evidence type="ECO:0000313" key="12">
    <source>
        <dbReference type="Proteomes" id="UP000265120"/>
    </source>
</evidence>
<dbReference type="InterPro" id="IPR036910">
    <property type="entry name" value="HMG_box_dom_sf"/>
</dbReference>
<dbReference type="OMA" id="VIKEMEW"/>
<keyword evidence="12" id="KW-1185">Reference proteome</keyword>
<keyword evidence="5 9" id="KW-0238">DNA-binding</keyword>
<dbReference type="GeneID" id="103384774"/>
<dbReference type="RefSeq" id="XP_008316656.1">
    <property type="nucleotide sequence ID" value="XM_008318434.2"/>
</dbReference>